<dbReference type="RefSeq" id="WP_189494091.1">
    <property type="nucleotide sequence ID" value="NZ_JACSQJ010000007.1"/>
</dbReference>
<accession>A0ABR8UKZ3</accession>
<keyword evidence="3 7" id="KW-0560">Oxidoreductase</keyword>
<dbReference type="SUPFAM" id="SSF52833">
    <property type="entry name" value="Thioredoxin-like"/>
    <property type="match status" value="1"/>
</dbReference>
<evidence type="ECO:0000256" key="3">
    <source>
        <dbReference type="ARBA" id="ARBA00023002"/>
    </source>
</evidence>
<name>A0ABR8UKZ3_9GAMM</name>
<dbReference type="InterPro" id="IPR006660">
    <property type="entry name" value="Arsenate_reductase-like"/>
</dbReference>
<evidence type="ECO:0000256" key="1">
    <source>
        <dbReference type="ARBA" id="ARBA00007198"/>
    </source>
</evidence>
<organism evidence="8 9">
    <name type="scientific">Luteimonas colneyensis</name>
    <dbReference type="NCBI Taxonomy" id="2762230"/>
    <lineage>
        <taxon>Bacteria</taxon>
        <taxon>Pseudomonadati</taxon>
        <taxon>Pseudomonadota</taxon>
        <taxon>Gammaproteobacteria</taxon>
        <taxon>Lysobacterales</taxon>
        <taxon>Lysobacteraceae</taxon>
        <taxon>Luteimonas</taxon>
    </lineage>
</organism>
<dbReference type="NCBIfam" id="TIGR00014">
    <property type="entry name" value="arsC"/>
    <property type="match status" value="1"/>
</dbReference>
<dbReference type="CDD" id="cd03034">
    <property type="entry name" value="ArsC_ArsC"/>
    <property type="match status" value="1"/>
</dbReference>
<dbReference type="Gene3D" id="3.40.30.10">
    <property type="entry name" value="Glutaredoxin"/>
    <property type="match status" value="1"/>
</dbReference>
<evidence type="ECO:0000256" key="2">
    <source>
        <dbReference type="ARBA" id="ARBA00022849"/>
    </source>
</evidence>
<comment type="catalytic activity">
    <reaction evidence="7">
        <text>[glutaredoxin]-dithiol + arsenate + glutathione + H(+) = glutathionyl-S-S-[glutaredoxin] + arsenite + H2O</text>
        <dbReference type="Rhea" id="RHEA:22016"/>
        <dbReference type="Rhea" id="RHEA-COMP:10729"/>
        <dbReference type="Rhea" id="RHEA-COMP:17668"/>
        <dbReference type="ChEBI" id="CHEBI:15377"/>
        <dbReference type="ChEBI" id="CHEBI:15378"/>
        <dbReference type="ChEBI" id="CHEBI:29242"/>
        <dbReference type="ChEBI" id="CHEBI:29950"/>
        <dbReference type="ChEBI" id="CHEBI:48597"/>
        <dbReference type="ChEBI" id="CHEBI:57925"/>
        <dbReference type="ChEBI" id="CHEBI:146199"/>
        <dbReference type="EC" id="1.20.4.1"/>
    </reaction>
</comment>
<keyword evidence="2" id="KW-0059">Arsenical resistance</keyword>
<dbReference type="InterPro" id="IPR006659">
    <property type="entry name" value="Arsenate_reductase"/>
</dbReference>
<dbReference type="InterPro" id="IPR036249">
    <property type="entry name" value="Thioredoxin-like_sf"/>
</dbReference>
<evidence type="ECO:0000256" key="6">
    <source>
        <dbReference type="PROSITE-ProRule" id="PRU01282"/>
    </source>
</evidence>
<dbReference type="EC" id="1.20.4.1" evidence="4 7"/>
<keyword evidence="9" id="KW-1185">Reference proteome</keyword>
<sequence>MHAVIYHNPRCSTSRNALALIREAGIEPEVIEYLRTPPTRERLAALVAAAGIGVRDAIRRKEAVYAELGLDDPMLDDDALLDAMVREPILIERPFVETALGVRLARPLERVREVLPAVAG</sequence>
<reference evidence="8 9" key="1">
    <citation type="submission" date="2020-08" db="EMBL/GenBank/DDBJ databases">
        <title>A Genomic Blueprint of the Chicken Gut Microbiome.</title>
        <authorList>
            <person name="Gilroy R."/>
            <person name="Ravi A."/>
            <person name="Getino M."/>
            <person name="Pursley I."/>
            <person name="Horton D.L."/>
            <person name="Alikhan N.-F."/>
            <person name="Baker D."/>
            <person name="Gharbi K."/>
            <person name="Hall N."/>
            <person name="Watson M."/>
            <person name="Adriaenssens E.M."/>
            <person name="Foster-Nyarko E."/>
            <person name="Jarju S."/>
            <person name="Secka A."/>
            <person name="Antonio M."/>
            <person name="Oren A."/>
            <person name="Chaudhuri R."/>
            <person name="La Ragione R.M."/>
            <person name="Hildebrand F."/>
            <person name="Pallen M.J."/>
        </authorList>
    </citation>
    <scope>NUCLEOTIDE SEQUENCE [LARGE SCALE GENOMIC DNA]</scope>
    <source>
        <strain evidence="8 9">Sa2BVA3</strain>
    </source>
</reference>
<dbReference type="Proteomes" id="UP000647183">
    <property type="component" value="Unassembled WGS sequence"/>
</dbReference>
<comment type="caution">
    <text evidence="8">The sequence shown here is derived from an EMBL/GenBank/DDBJ whole genome shotgun (WGS) entry which is preliminary data.</text>
</comment>
<dbReference type="Pfam" id="PF03960">
    <property type="entry name" value="ArsC"/>
    <property type="match status" value="1"/>
</dbReference>
<gene>
    <name evidence="8" type="primary">arsC</name>
    <name evidence="8" type="ORF">H9645_11775</name>
</gene>
<comment type="similarity">
    <text evidence="1 6 7">Belongs to the ArsC family.</text>
</comment>
<protein>
    <recommendedName>
        <fullName evidence="5 7">Arsenate reductase</fullName>
        <ecNumber evidence="4 7">1.20.4.1</ecNumber>
    </recommendedName>
</protein>
<evidence type="ECO:0000256" key="5">
    <source>
        <dbReference type="ARBA" id="ARBA00039879"/>
    </source>
</evidence>
<proteinExistence type="inferred from homology"/>
<dbReference type="EMBL" id="JACSQJ010000007">
    <property type="protein sequence ID" value="MBD7988705.1"/>
    <property type="molecule type" value="Genomic_DNA"/>
</dbReference>
<evidence type="ECO:0000313" key="8">
    <source>
        <dbReference type="EMBL" id="MBD7988705.1"/>
    </source>
</evidence>
<dbReference type="GO" id="GO:0008794">
    <property type="term" value="F:arsenate reductase (glutaredoxin) activity"/>
    <property type="evidence" value="ECO:0007669"/>
    <property type="project" value="UniProtKB-EC"/>
</dbReference>
<dbReference type="PROSITE" id="PS51353">
    <property type="entry name" value="ARSC"/>
    <property type="match status" value="1"/>
</dbReference>
<dbReference type="PANTHER" id="PTHR30041">
    <property type="entry name" value="ARSENATE REDUCTASE"/>
    <property type="match status" value="1"/>
</dbReference>
<dbReference type="PANTHER" id="PTHR30041:SF5">
    <property type="entry name" value="ARSENATE REDUCTASE-RELATED"/>
    <property type="match status" value="1"/>
</dbReference>
<evidence type="ECO:0000256" key="7">
    <source>
        <dbReference type="RuleBase" id="RU362029"/>
    </source>
</evidence>
<evidence type="ECO:0000313" key="9">
    <source>
        <dbReference type="Proteomes" id="UP000647183"/>
    </source>
</evidence>
<evidence type="ECO:0000256" key="4">
    <source>
        <dbReference type="ARBA" id="ARBA00038969"/>
    </source>
</evidence>